<dbReference type="Pfam" id="PF08713">
    <property type="entry name" value="DNA_alkylation"/>
    <property type="match status" value="1"/>
</dbReference>
<dbReference type="AlphaFoldDB" id="A0A6J6CMC3"/>
<dbReference type="EMBL" id="CAEZST010000031">
    <property type="protein sequence ID" value="CAB4552344.1"/>
    <property type="molecule type" value="Genomic_DNA"/>
</dbReference>
<accession>A0A6J6CMC3</accession>
<dbReference type="CDD" id="cd06561">
    <property type="entry name" value="AlkD_like"/>
    <property type="match status" value="1"/>
</dbReference>
<reference evidence="1" key="1">
    <citation type="submission" date="2020-05" db="EMBL/GenBank/DDBJ databases">
        <authorList>
            <person name="Chiriac C."/>
            <person name="Salcher M."/>
            <person name="Ghai R."/>
            <person name="Kavagutti S V."/>
        </authorList>
    </citation>
    <scope>NUCLEOTIDE SEQUENCE</scope>
</reference>
<dbReference type="PANTHER" id="PTHR34070">
    <property type="entry name" value="ARMADILLO-TYPE FOLD"/>
    <property type="match status" value="1"/>
</dbReference>
<protein>
    <submittedName>
        <fullName evidence="1">Unannotated protein</fullName>
    </submittedName>
</protein>
<name>A0A6J6CMC3_9ZZZZ</name>
<sequence length="244" mass="28427">MRMTQLLAKQVSAELRKIADKKTAETLSWFFKTGKGEYGEGDKFLGVKVPQSRTIAKKYSALSLTEIEKLAKSKFHEERFTATVILVNQFKKSRKAEERKKIFDFYLKLINSGAVNNWDLIDVSAPYLGEYLLDSKEPIMFLEKLAKSKNLWNQRAAIMFTWAFIREHDLQPTFTITQLHLKHPHDLIHKACGWMLREAGKRDLSALRLFLTAHSAIMPRTMLRYSIEKLSETERKKWLSQSTR</sequence>
<dbReference type="InterPro" id="IPR014825">
    <property type="entry name" value="DNA_alkylation"/>
</dbReference>
<dbReference type="Gene3D" id="1.25.10.90">
    <property type="match status" value="1"/>
</dbReference>
<evidence type="ECO:0000313" key="1">
    <source>
        <dbReference type="EMBL" id="CAB4552344.1"/>
    </source>
</evidence>
<gene>
    <name evidence="1" type="ORF">UFOPK1503_01143</name>
</gene>
<dbReference type="PANTHER" id="PTHR34070:SF1">
    <property type="entry name" value="DNA ALKYLATION REPAIR PROTEIN"/>
    <property type="match status" value="1"/>
</dbReference>
<proteinExistence type="predicted"/>
<dbReference type="SUPFAM" id="SSF48371">
    <property type="entry name" value="ARM repeat"/>
    <property type="match status" value="1"/>
</dbReference>
<organism evidence="1">
    <name type="scientific">freshwater metagenome</name>
    <dbReference type="NCBI Taxonomy" id="449393"/>
    <lineage>
        <taxon>unclassified sequences</taxon>
        <taxon>metagenomes</taxon>
        <taxon>ecological metagenomes</taxon>
    </lineage>
</organism>
<dbReference type="InterPro" id="IPR016024">
    <property type="entry name" value="ARM-type_fold"/>
</dbReference>